<dbReference type="RefSeq" id="WP_367724076.1">
    <property type="nucleotide sequence ID" value="NZ_JBFOCH010000003.1"/>
</dbReference>
<feature type="chain" id="PRO_5045257192" description="Outer membrane protein beta-barrel domain-containing protein" evidence="1">
    <location>
        <begin position="24"/>
        <end position="272"/>
    </location>
</feature>
<dbReference type="Proteomes" id="UP001556196">
    <property type="component" value="Unassembled WGS sequence"/>
</dbReference>
<proteinExistence type="predicted"/>
<dbReference type="InterPro" id="IPR011250">
    <property type="entry name" value="OMP/PagP_B-barrel"/>
</dbReference>
<organism evidence="2 3">
    <name type="scientific">Mesorhizobium marinum</name>
    <dbReference type="NCBI Taxonomy" id="3228790"/>
    <lineage>
        <taxon>Bacteria</taxon>
        <taxon>Pseudomonadati</taxon>
        <taxon>Pseudomonadota</taxon>
        <taxon>Alphaproteobacteria</taxon>
        <taxon>Hyphomicrobiales</taxon>
        <taxon>Phyllobacteriaceae</taxon>
        <taxon>Mesorhizobium</taxon>
    </lineage>
</organism>
<name>A0ABV3R1X0_9HYPH</name>
<evidence type="ECO:0000313" key="2">
    <source>
        <dbReference type="EMBL" id="MEW9806952.1"/>
    </source>
</evidence>
<dbReference type="Gene3D" id="2.40.160.20">
    <property type="match status" value="1"/>
</dbReference>
<keyword evidence="1" id="KW-0732">Signal</keyword>
<gene>
    <name evidence="2" type="ORF">ABUE31_13255</name>
</gene>
<sequence>MASKTLGGCALAIGILASGIAAAADPEVAAPPLGASDWVVQVTPYLWASGMKGGVSPFERAPTAHVDVPFSEVWDNLNFGGFASIWARRDRFVFAGDLMYVNLSAAEVVGPLPDLAPELELGAELDTVQFYAAGLAGYRVVDTPQFSLDALAGGRFWYVSNDLTLQLQNVGSRSFEQSFSWFDPLIGARAFYNITDKLSVMGQADIGGFGVGSDLTWSLLGTVNYVFDDHWSASVGYKHLSVDYDEDGLLFDVEMSGPVIGVTYRFGGPAGG</sequence>
<accession>A0ABV3R1X0</accession>
<evidence type="ECO:0008006" key="4">
    <source>
        <dbReference type="Google" id="ProtNLM"/>
    </source>
</evidence>
<dbReference type="SUPFAM" id="SSF56925">
    <property type="entry name" value="OMPA-like"/>
    <property type="match status" value="1"/>
</dbReference>
<evidence type="ECO:0000256" key="1">
    <source>
        <dbReference type="SAM" id="SignalP"/>
    </source>
</evidence>
<protein>
    <recommendedName>
        <fullName evidence="4">Outer membrane protein beta-barrel domain-containing protein</fullName>
    </recommendedName>
</protein>
<dbReference type="EMBL" id="JBFOCI010000003">
    <property type="protein sequence ID" value="MEW9806952.1"/>
    <property type="molecule type" value="Genomic_DNA"/>
</dbReference>
<comment type="caution">
    <text evidence="2">The sequence shown here is derived from an EMBL/GenBank/DDBJ whole genome shotgun (WGS) entry which is preliminary data.</text>
</comment>
<feature type="signal peptide" evidence="1">
    <location>
        <begin position="1"/>
        <end position="23"/>
    </location>
</feature>
<reference evidence="2 3" key="1">
    <citation type="submission" date="2024-06" db="EMBL/GenBank/DDBJ databases">
        <authorList>
            <person name="Tuo L."/>
        </authorList>
    </citation>
    <scope>NUCLEOTIDE SEQUENCE [LARGE SCALE GENOMIC DNA]</scope>
    <source>
        <strain evidence="2 3">ZMM04-5</strain>
    </source>
</reference>
<keyword evidence="3" id="KW-1185">Reference proteome</keyword>
<evidence type="ECO:0000313" key="3">
    <source>
        <dbReference type="Proteomes" id="UP001556196"/>
    </source>
</evidence>